<protein>
    <submittedName>
        <fullName evidence="2">Uncharacterized protein</fullName>
    </submittedName>
</protein>
<organism evidence="2 3">
    <name type="scientific">Tulasnella calospora MUT 4182</name>
    <dbReference type="NCBI Taxonomy" id="1051891"/>
    <lineage>
        <taxon>Eukaryota</taxon>
        <taxon>Fungi</taxon>
        <taxon>Dikarya</taxon>
        <taxon>Basidiomycota</taxon>
        <taxon>Agaricomycotina</taxon>
        <taxon>Agaricomycetes</taxon>
        <taxon>Cantharellales</taxon>
        <taxon>Tulasnellaceae</taxon>
        <taxon>Tulasnella</taxon>
    </lineage>
</organism>
<gene>
    <name evidence="2" type="ORF">M407DRAFT_241650</name>
</gene>
<dbReference type="AlphaFoldDB" id="A0A0C3QIL5"/>
<dbReference type="EMBL" id="KN822959">
    <property type="protein sequence ID" value="KIO31920.1"/>
    <property type="molecule type" value="Genomic_DNA"/>
</dbReference>
<feature type="compositionally biased region" description="Polar residues" evidence="1">
    <location>
        <begin position="49"/>
        <end position="62"/>
    </location>
</feature>
<dbReference type="HOGENOM" id="CLU_2656272_0_0_1"/>
<keyword evidence="3" id="KW-1185">Reference proteome</keyword>
<dbReference type="Proteomes" id="UP000054248">
    <property type="component" value="Unassembled WGS sequence"/>
</dbReference>
<reference evidence="2 3" key="1">
    <citation type="submission" date="2014-04" db="EMBL/GenBank/DDBJ databases">
        <authorList>
            <consortium name="DOE Joint Genome Institute"/>
            <person name="Kuo A."/>
            <person name="Girlanda M."/>
            <person name="Perotto S."/>
            <person name="Kohler A."/>
            <person name="Nagy L.G."/>
            <person name="Floudas D."/>
            <person name="Copeland A."/>
            <person name="Barry K.W."/>
            <person name="Cichocki N."/>
            <person name="Veneault-Fourrey C."/>
            <person name="LaButti K."/>
            <person name="Lindquist E.A."/>
            <person name="Lipzen A."/>
            <person name="Lundell T."/>
            <person name="Morin E."/>
            <person name="Murat C."/>
            <person name="Sun H."/>
            <person name="Tunlid A."/>
            <person name="Henrissat B."/>
            <person name="Grigoriev I.V."/>
            <person name="Hibbett D.S."/>
            <person name="Martin F."/>
            <person name="Nordberg H.P."/>
            <person name="Cantor M.N."/>
            <person name="Hua S.X."/>
        </authorList>
    </citation>
    <scope>NUCLEOTIDE SEQUENCE [LARGE SCALE GENOMIC DNA]</scope>
    <source>
        <strain evidence="2 3">MUT 4182</strain>
    </source>
</reference>
<evidence type="ECO:0000256" key="1">
    <source>
        <dbReference type="SAM" id="MobiDB-lite"/>
    </source>
</evidence>
<accession>A0A0C3QIL5</accession>
<feature type="compositionally biased region" description="Basic residues" evidence="1">
    <location>
        <begin position="15"/>
        <end position="31"/>
    </location>
</feature>
<evidence type="ECO:0000313" key="3">
    <source>
        <dbReference type="Proteomes" id="UP000054248"/>
    </source>
</evidence>
<sequence length="76" mass="8049">MAFPRPTAASESIIARRKPAKPLKIISRKSGSRTLDRNSSDSSGPSSPVTANSVATPQTSPFNPAFEPIPEGKEAR</sequence>
<feature type="region of interest" description="Disordered" evidence="1">
    <location>
        <begin position="1"/>
        <end position="76"/>
    </location>
</feature>
<reference evidence="3" key="2">
    <citation type="submission" date="2015-01" db="EMBL/GenBank/DDBJ databases">
        <title>Evolutionary Origins and Diversification of the Mycorrhizal Mutualists.</title>
        <authorList>
            <consortium name="DOE Joint Genome Institute"/>
            <consortium name="Mycorrhizal Genomics Consortium"/>
            <person name="Kohler A."/>
            <person name="Kuo A."/>
            <person name="Nagy L.G."/>
            <person name="Floudas D."/>
            <person name="Copeland A."/>
            <person name="Barry K.W."/>
            <person name="Cichocki N."/>
            <person name="Veneault-Fourrey C."/>
            <person name="LaButti K."/>
            <person name="Lindquist E.A."/>
            <person name="Lipzen A."/>
            <person name="Lundell T."/>
            <person name="Morin E."/>
            <person name="Murat C."/>
            <person name="Riley R."/>
            <person name="Ohm R."/>
            <person name="Sun H."/>
            <person name="Tunlid A."/>
            <person name="Henrissat B."/>
            <person name="Grigoriev I.V."/>
            <person name="Hibbett D.S."/>
            <person name="Martin F."/>
        </authorList>
    </citation>
    <scope>NUCLEOTIDE SEQUENCE [LARGE SCALE GENOMIC DNA]</scope>
    <source>
        <strain evidence="3">MUT 4182</strain>
    </source>
</reference>
<name>A0A0C3QIL5_9AGAM</name>
<dbReference type="OrthoDB" id="3284492at2759"/>
<evidence type="ECO:0000313" key="2">
    <source>
        <dbReference type="EMBL" id="KIO31920.1"/>
    </source>
</evidence>
<proteinExistence type="predicted"/>